<sequence length="910" mass="99215">MGLPEIVDFARNFAVMVRVQGPYELSAKFQDPKGLKMRKHAFHHYHSGKTTLSASGMLLPDTLSDISAACKHIHSNNDRNSMLVVSVASILEPFLSLQHRENISQGSHPELIHGVQIDVMVEENNSEEIDKKAPHWLPVQLLALVDVPAFSLAVQSIIEASSGSREQGWDVGWSLASYTGDSHTLVDAIQTQLTGIFVKLKAEADCLDFLDGFRFSSGLKISLVYVEHQLERTNQSFLAARQLYCKSTFVNEGKKVIWVLSNHRSEWQKAHGGDRTVKKETVPIGLQNDMLRFVMMPQTVDCNAKSSIEGQRHFMVGDSSHPSLMGKSTARIALLGVSSINSKDLPNIAISPSNKRGDLLLAMGSPFGVLSPVHFFNSISVGSIANCYTPSPSRRSLLMADIRCLPGGSISLVGMEGGPVFNEHAQLIGILTRPLRQKTGGAEIQLVIPWEAIATACCDLLQKEVQNEGEMKHYNRGNLNAVGKKYLFSGHDSDGPFNSMHQQPDCCSPPLSLIEKAMASICLVTIDDGVWASGVVLNSQGLILTNAHLLEPWRFGKTVARGGRCGAEPEIPFIPSEESVYCRDEGTYSHQKSQDLLPKTLKIAGSSVMDGHGGYKSSSTYRGHRNIRIRLDHTDPRIWCDARVVYVSKGPLDIALLQLEFVPGQLCPIIMDFACPSAGSKAYVIGHGLFGPRCDFFPSVCVGEVAKVVKSKMPLSCQSSLQENILEDFPAMLETTAAVHAGGSGGAVVNSEGHMIGLITSNARHGGGTVIPHLNFSIPCAALQAVYKFSKDMQGMSLLLDLDKPNEHLSSVWALMPPLSPKPGPSLPNLPNLPQSLLEDNKEGKGSRFAKFIAERNEVFKKPTQLGKVEMLANEIIPICLSPTSLMEWTSWGNKPGEFFVVLPSPSESM</sequence>
<dbReference type="Gene3D" id="2.40.10.10">
    <property type="entry name" value="Trypsin-like serine proteases"/>
    <property type="match status" value="1"/>
</dbReference>
<dbReference type="InterPro" id="IPR043504">
    <property type="entry name" value="Peptidase_S1_PA_chymotrypsin"/>
</dbReference>
<dbReference type="GO" id="GO:0004252">
    <property type="term" value="F:serine-type endopeptidase activity"/>
    <property type="evidence" value="ECO:0007669"/>
    <property type="project" value="InterPro"/>
</dbReference>
<comment type="caution">
    <text evidence="1">The sequence shown here is derived from an EMBL/GenBank/DDBJ whole genome shotgun (WGS) entry which is preliminary data.</text>
</comment>
<name>A0A438C875_VITVI</name>
<dbReference type="Proteomes" id="UP000288805">
    <property type="component" value="Unassembled WGS sequence"/>
</dbReference>
<dbReference type="FunFam" id="2.40.10.10:FF:000074">
    <property type="entry name" value="glyoxysomal processing protease, glyoxysomal-like"/>
    <property type="match status" value="1"/>
</dbReference>
<dbReference type="SUPFAM" id="SSF50494">
    <property type="entry name" value="Trypsin-like serine proteases"/>
    <property type="match status" value="2"/>
</dbReference>
<gene>
    <name evidence="1" type="primary">DEG15_2</name>
    <name evidence="1" type="ORF">CK203_115617</name>
</gene>
<organism evidence="1 2">
    <name type="scientific">Vitis vinifera</name>
    <name type="common">Grape</name>
    <dbReference type="NCBI Taxonomy" id="29760"/>
    <lineage>
        <taxon>Eukaryota</taxon>
        <taxon>Viridiplantae</taxon>
        <taxon>Streptophyta</taxon>
        <taxon>Embryophyta</taxon>
        <taxon>Tracheophyta</taxon>
        <taxon>Spermatophyta</taxon>
        <taxon>Magnoliopsida</taxon>
        <taxon>eudicotyledons</taxon>
        <taxon>Gunneridae</taxon>
        <taxon>Pentapetalae</taxon>
        <taxon>rosids</taxon>
        <taxon>Vitales</taxon>
        <taxon>Vitaceae</taxon>
        <taxon>Viteae</taxon>
        <taxon>Vitis</taxon>
    </lineage>
</organism>
<dbReference type="EMBL" id="QGNW01002479">
    <property type="protein sequence ID" value="RVW19440.1"/>
    <property type="molecule type" value="Genomic_DNA"/>
</dbReference>
<accession>A0A438C875</accession>
<dbReference type="PANTHER" id="PTHR21004:SF0">
    <property type="entry name" value="PEROXISOMAL LEADER PEPTIDE-PROCESSING PROTEASE"/>
    <property type="match status" value="1"/>
</dbReference>
<dbReference type="InterPro" id="IPR039245">
    <property type="entry name" value="TYSND1/DEG15"/>
</dbReference>
<keyword evidence="1" id="KW-0645">Protease</keyword>
<dbReference type="GO" id="GO:0005777">
    <property type="term" value="C:peroxisome"/>
    <property type="evidence" value="ECO:0007669"/>
    <property type="project" value="InterPro"/>
</dbReference>
<dbReference type="Gene3D" id="2.40.10.120">
    <property type="match status" value="1"/>
</dbReference>
<evidence type="ECO:0000313" key="2">
    <source>
        <dbReference type="Proteomes" id="UP000288805"/>
    </source>
</evidence>
<evidence type="ECO:0000313" key="1">
    <source>
        <dbReference type="EMBL" id="RVW19440.1"/>
    </source>
</evidence>
<dbReference type="InterPro" id="IPR009003">
    <property type="entry name" value="Peptidase_S1_PA"/>
</dbReference>
<dbReference type="FunFam" id="2.40.10.10:FF:000096">
    <property type="entry name" value="Glyoxysomal processing protease glyoxysomal"/>
    <property type="match status" value="1"/>
</dbReference>
<reference evidence="1 2" key="1">
    <citation type="journal article" date="2018" name="PLoS Genet.">
        <title>Population sequencing reveals clonal diversity and ancestral inbreeding in the grapevine cultivar Chardonnay.</title>
        <authorList>
            <person name="Roach M.J."/>
            <person name="Johnson D.L."/>
            <person name="Bohlmann J."/>
            <person name="van Vuuren H.J."/>
            <person name="Jones S.J."/>
            <person name="Pretorius I.S."/>
            <person name="Schmidt S.A."/>
            <person name="Borneman A.R."/>
        </authorList>
    </citation>
    <scope>NUCLEOTIDE SEQUENCE [LARGE SCALE GENOMIC DNA]</scope>
    <source>
        <strain evidence="2">cv. Chardonnay</strain>
        <tissue evidence="1">Leaf</tissue>
    </source>
</reference>
<keyword evidence="1" id="KW-0378">Hydrolase</keyword>
<dbReference type="PANTHER" id="PTHR21004">
    <property type="entry name" value="SERINE PROTEASE-RELATED"/>
    <property type="match status" value="1"/>
</dbReference>
<dbReference type="AlphaFoldDB" id="A0A438C875"/>
<proteinExistence type="predicted"/>
<dbReference type="Pfam" id="PF13365">
    <property type="entry name" value="Trypsin_2"/>
    <property type="match status" value="1"/>
</dbReference>
<dbReference type="GO" id="GO:0016485">
    <property type="term" value="P:protein processing"/>
    <property type="evidence" value="ECO:0007669"/>
    <property type="project" value="InterPro"/>
</dbReference>
<protein>
    <submittedName>
        <fullName evidence="1">Glyoxysomal processing protease, glyoxysomal</fullName>
    </submittedName>
</protein>